<protein>
    <submittedName>
        <fullName evidence="10">Pilus assembly protein PilC</fullName>
    </submittedName>
</protein>
<dbReference type="GO" id="GO:0005886">
    <property type="term" value="C:plasma membrane"/>
    <property type="evidence" value="ECO:0007669"/>
    <property type="project" value="UniProtKB-SubCell"/>
</dbReference>
<feature type="transmembrane region" description="Helical" evidence="8">
    <location>
        <begin position="226"/>
        <end position="246"/>
    </location>
</feature>
<name>A0A0W0VIF1_9GAMM</name>
<evidence type="ECO:0000313" key="10">
    <source>
        <dbReference type="EMBL" id="KTD19900.1"/>
    </source>
</evidence>
<dbReference type="RefSeq" id="WP_058530026.1">
    <property type="nucleotide sequence ID" value="NZ_CAAAHZ010000011.1"/>
</dbReference>
<evidence type="ECO:0000256" key="4">
    <source>
        <dbReference type="ARBA" id="ARBA00022519"/>
    </source>
</evidence>
<dbReference type="PATRIC" id="fig|45068.5.peg.2254"/>
<dbReference type="GO" id="GO:0015628">
    <property type="term" value="P:protein secretion by the type II secretion system"/>
    <property type="evidence" value="ECO:0007669"/>
    <property type="project" value="TreeGrafter"/>
</dbReference>
<proteinExistence type="inferred from homology"/>
<keyword evidence="11" id="KW-1185">Reference proteome</keyword>
<evidence type="ECO:0000256" key="2">
    <source>
        <dbReference type="ARBA" id="ARBA00005745"/>
    </source>
</evidence>
<dbReference type="FunFam" id="1.20.81.30:FF:000001">
    <property type="entry name" value="Type II secretion system protein F"/>
    <property type="match status" value="1"/>
</dbReference>
<dbReference type="Proteomes" id="UP000054997">
    <property type="component" value="Unassembled WGS sequence"/>
</dbReference>
<dbReference type="PANTHER" id="PTHR30012">
    <property type="entry name" value="GENERAL SECRETION PATHWAY PROTEIN"/>
    <property type="match status" value="1"/>
</dbReference>
<feature type="domain" description="Type II secretion system protein GspF" evidence="9">
    <location>
        <begin position="74"/>
        <end position="197"/>
    </location>
</feature>
<comment type="caution">
    <text evidence="10">The sequence shown here is derived from an EMBL/GenBank/DDBJ whole genome shotgun (WGS) entry which is preliminary data.</text>
</comment>
<keyword evidence="4" id="KW-0997">Cell inner membrane</keyword>
<keyword evidence="6 8" id="KW-1133">Transmembrane helix</keyword>
<dbReference type="InterPro" id="IPR003004">
    <property type="entry name" value="GspF/PilC"/>
</dbReference>
<comment type="subcellular location">
    <subcellularLocation>
        <location evidence="1">Cell inner membrane</location>
        <topology evidence="1">Multi-pass membrane protein</topology>
    </subcellularLocation>
</comment>
<keyword evidence="5 8" id="KW-0812">Transmembrane</keyword>
<evidence type="ECO:0000256" key="1">
    <source>
        <dbReference type="ARBA" id="ARBA00004429"/>
    </source>
</evidence>
<dbReference type="InterPro" id="IPR018076">
    <property type="entry name" value="T2SS_GspF_dom"/>
</dbReference>
<gene>
    <name evidence="10" type="primary">pilC_2</name>
    <name evidence="10" type="ORF">Llon_2072</name>
</gene>
<comment type="similarity">
    <text evidence="2">Belongs to the GSP F family.</text>
</comment>
<evidence type="ECO:0000256" key="6">
    <source>
        <dbReference type="ARBA" id="ARBA00022989"/>
    </source>
</evidence>
<feature type="transmembrane region" description="Helical" evidence="8">
    <location>
        <begin position="178"/>
        <end position="206"/>
    </location>
</feature>
<dbReference type="Gene3D" id="1.20.81.30">
    <property type="entry name" value="Type II secretion system (T2SS), domain F"/>
    <property type="match status" value="2"/>
</dbReference>
<dbReference type="AlphaFoldDB" id="A0A0W0VIF1"/>
<keyword evidence="7 8" id="KW-0472">Membrane</keyword>
<dbReference type="PRINTS" id="PR00812">
    <property type="entry name" value="BCTERIALGSPF"/>
</dbReference>
<dbReference type="Pfam" id="PF00482">
    <property type="entry name" value="T2SSF"/>
    <property type="match status" value="2"/>
</dbReference>
<organism evidence="10 11">
    <name type="scientific">Legionella londiniensis</name>
    <dbReference type="NCBI Taxonomy" id="45068"/>
    <lineage>
        <taxon>Bacteria</taxon>
        <taxon>Pseudomonadati</taxon>
        <taxon>Pseudomonadota</taxon>
        <taxon>Gammaproteobacteria</taxon>
        <taxon>Legionellales</taxon>
        <taxon>Legionellaceae</taxon>
        <taxon>Legionella</taxon>
    </lineage>
</organism>
<dbReference type="STRING" id="45068.Llon_2072"/>
<evidence type="ECO:0000313" key="11">
    <source>
        <dbReference type="Proteomes" id="UP000054997"/>
    </source>
</evidence>
<reference evidence="10 11" key="1">
    <citation type="submission" date="2015-11" db="EMBL/GenBank/DDBJ databases">
        <title>Genomic analysis of 38 Legionella species identifies large and diverse effector repertoires.</title>
        <authorList>
            <person name="Burstein D."/>
            <person name="Amaro F."/>
            <person name="Zusman T."/>
            <person name="Lifshitz Z."/>
            <person name="Cohen O."/>
            <person name="Gilbert J.A."/>
            <person name="Pupko T."/>
            <person name="Shuman H.A."/>
            <person name="Segal G."/>
        </authorList>
    </citation>
    <scope>NUCLEOTIDE SEQUENCE [LARGE SCALE GENOMIC DNA]</scope>
    <source>
        <strain evidence="10 11">ATCC 49505</strain>
    </source>
</reference>
<evidence type="ECO:0000256" key="8">
    <source>
        <dbReference type="SAM" id="Phobius"/>
    </source>
</evidence>
<dbReference type="InterPro" id="IPR042094">
    <property type="entry name" value="T2SS_GspF_sf"/>
</dbReference>
<accession>A0A0W0VIF1</accession>
<evidence type="ECO:0000256" key="5">
    <source>
        <dbReference type="ARBA" id="ARBA00022692"/>
    </source>
</evidence>
<evidence type="ECO:0000259" key="9">
    <source>
        <dbReference type="Pfam" id="PF00482"/>
    </source>
</evidence>
<dbReference type="OrthoDB" id="9805682at2"/>
<dbReference type="EMBL" id="LNYK01000033">
    <property type="protein sequence ID" value="KTD19900.1"/>
    <property type="molecule type" value="Genomic_DNA"/>
</dbReference>
<sequence length="409" mass="45632">MPEFQYTARDQKGNEINGRRRALTAEDLAGQLQNESLIPLDIKLAGKTQEKKHPAFELPKLFKPKVSQEELQMFCRQMYSVLKAGVPISIAVERLAETARDKTLANVLQQTLASLNQGHSLYLSLSQFPDIFSDFFINLVKVGESTGRLEQAFLHLAEYIDLKVETQKKIKSALRYPILVLVATVVALIVINAFVIPAFAALFAQFKGDLPLMTRILIASSNFLTSYWYIALLMVLTVIIALRYYIKTPEGELQWGRLELKLPVVGWLIHRIILARFARLYALVLRSGLSAVEGIELVGNSIGNAFVAKKIKAVGTLIARGNSISLSIAQTHLFSPLVIQMITLGEETGTIDELLDEVADFYQREIDYDLVRLSDAIEPIMLSVMAVMVLILALGVFLPMWQLAGQVRG</sequence>
<evidence type="ECO:0000256" key="3">
    <source>
        <dbReference type="ARBA" id="ARBA00022475"/>
    </source>
</evidence>
<dbReference type="PANTHER" id="PTHR30012:SF4">
    <property type="entry name" value="MSHA BIOGENESIS PROTEIN MSHG"/>
    <property type="match status" value="1"/>
</dbReference>
<keyword evidence="3" id="KW-1003">Cell membrane</keyword>
<feature type="domain" description="Type II secretion system protein GspF" evidence="9">
    <location>
        <begin position="277"/>
        <end position="399"/>
    </location>
</feature>
<feature type="transmembrane region" description="Helical" evidence="8">
    <location>
        <begin position="380"/>
        <end position="401"/>
    </location>
</feature>
<evidence type="ECO:0000256" key="7">
    <source>
        <dbReference type="ARBA" id="ARBA00023136"/>
    </source>
</evidence>